<evidence type="ECO:0000256" key="3">
    <source>
        <dbReference type="ARBA" id="ARBA00022723"/>
    </source>
</evidence>
<gene>
    <name evidence="9" type="ORF">SAMN05443668_103582</name>
</gene>
<evidence type="ECO:0000256" key="2">
    <source>
        <dbReference type="ARBA" id="ARBA00022487"/>
    </source>
</evidence>
<evidence type="ECO:0000256" key="4">
    <source>
        <dbReference type="ARBA" id="ARBA00022729"/>
    </source>
</evidence>
<dbReference type="STRING" id="134849.SAMN05443668_103582"/>
<dbReference type="AlphaFoldDB" id="A0A1M7PQE7"/>
<feature type="chain" id="PRO_5012568236" evidence="8">
    <location>
        <begin position="26"/>
        <end position="514"/>
    </location>
</feature>
<protein>
    <submittedName>
        <fullName evidence="9">Feruloyl esterase</fullName>
    </submittedName>
</protein>
<dbReference type="RefSeq" id="WP_178379857.1">
    <property type="nucleotide sequence ID" value="NZ_FRCS01000003.1"/>
</dbReference>
<proteinExistence type="inferred from homology"/>
<evidence type="ECO:0000256" key="8">
    <source>
        <dbReference type="SAM" id="SignalP"/>
    </source>
</evidence>
<dbReference type="Pfam" id="PF07519">
    <property type="entry name" value="Tannase"/>
    <property type="match status" value="1"/>
</dbReference>
<dbReference type="PROSITE" id="PS51257">
    <property type="entry name" value="PROKAR_LIPOPROTEIN"/>
    <property type="match status" value="1"/>
</dbReference>
<feature type="signal peptide" evidence="8">
    <location>
        <begin position="1"/>
        <end position="25"/>
    </location>
</feature>
<reference evidence="9 10" key="1">
    <citation type="submission" date="2016-11" db="EMBL/GenBank/DDBJ databases">
        <authorList>
            <person name="Jaros S."/>
            <person name="Januszkiewicz K."/>
            <person name="Wedrychowicz H."/>
        </authorList>
    </citation>
    <scope>NUCLEOTIDE SEQUENCE [LARGE SCALE GENOMIC DNA]</scope>
    <source>
        <strain evidence="9 10">DSM 46144</strain>
    </source>
</reference>
<keyword evidence="6" id="KW-0106">Calcium</keyword>
<evidence type="ECO:0000313" key="9">
    <source>
        <dbReference type="EMBL" id="SHN19568.1"/>
    </source>
</evidence>
<keyword evidence="10" id="KW-1185">Reference proteome</keyword>
<organism evidence="9 10">
    <name type="scientific">Cryptosporangium aurantiacum</name>
    <dbReference type="NCBI Taxonomy" id="134849"/>
    <lineage>
        <taxon>Bacteria</taxon>
        <taxon>Bacillati</taxon>
        <taxon>Actinomycetota</taxon>
        <taxon>Actinomycetes</taxon>
        <taxon>Cryptosporangiales</taxon>
        <taxon>Cryptosporangiaceae</taxon>
        <taxon>Cryptosporangium</taxon>
    </lineage>
</organism>
<evidence type="ECO:0000256" key="1">
    <source>
        <dbReference type="ARBA" id="ARBA00006249"/>
    </source>
</evidence>
<keyword evidence="2" id="KW-0719">Serine esterase</keyword>
<dbReference type="InterPro" id="IPR011118">
    <property type="entry name" value="Tannase/feruloyl_esterase"/>
</dbReference>
<sequence length="514" mass="54345">MGTSRTLFVAGAAAGCLLMASGAVAQASTPQARPSAGRVSCDVAALQRLVSSSATIVTARRLVTPATHTPYCRVDGTVATSGPTGPNTVNFQVSLPDTFTNRYLFIGVGSAAGVVPDPDEQQLKEGWAQAGTDARGPGSLADFTFAVNRTKALDWSSRGVHLTTGVTQAITRAYYGQPRKLYRYLSGCSGGGRMGRVEAAQFPTDYDGILAGAPGANNLNILKFGQIVDHLLRKPESWVSPAQLQQLETAVVKTYDAADGATDGLVRDPSVIDTGNFGELGIFNPAQLTTIRLITSDLTVGQRIYKGYSASNPTGWAAFLTGTTPPATWASAPPAAFILFDTNTRAMFGLNYDFRTQMNFDNPADLQRWVSTFVEVFPGQEPTPDDFDAFQARGGKMVIWHGVSDNGISLADNLRQYQQLAQHEGGYAAAQKSTRFFTVPGLLHCAGGPGPQDTPTEGLAALANWVEHGQAPGNIVVHSAANQPAASFRLCPVPSKPVFKGGNPLDATAWGCRG</sequence>
<dbReference type="SUPFAM" id="SSF53474">
    <property type="entry name" value="alpha/beta-Hydrolases"/>
    <property type="match status" value="1"/>
</dbReference>
<accession>A0A1M7PQE7</accession>
<keyword evidence="4 8" id="KW-0732">Signal</keyword>
<dbReference type="InterPro" id="IPR029058">
    <property type="entry name" value="AB_hydrolase_fold"/>
</dbReference>
<dbReference type="Proteomes" id="UP000184440">
    <property type="component" value="Unassembled WGS sequence"/>
</dbReference>
<keyword evidence="7" id="KW-1015">Disulfide bond</keyword>
<dbReference type="GO" id="GO:0052689">
    <property type="term" value="F:carboxylic ester hydrolase activity"/>
    <property type="evidence" value="ECO:0007669"/>
    <property type="project" value="UniProtKB-KW"/>
</dbReference>
<keyword evidence="3" id="KW-0479">Metal-binding</keyword>
<keyword evidence="5" id="KW-0378">Hydrolase</keyword>
<evidence type="ECO:0000313" key="10">
    <source>
        <dbReference type="Proteomes" id="UP000184440"/>
    </source>
</evidence>
<dbReference type="GO" id="GO:0046872">
    <property type="term" value="F:metal ion binding"/>
    <property type="evidence" value="ECO:0007669"/>
    <property type="project" value="UniProtKB-KW"/>
</dbReference>
<evidence type="ECO:0000256" key="5">
    <source>
        <dbReference type="ARBA" id="ARBA00022801"/>
    </source>
</evidence>
<evidence type="ECO:0000256" key="6">
    <source>
        <dbReference type="ARBA" id="ARBA00022837"/>
    </source>
</evidence>
<dbReference type="PANTHER" id="PTHR33938">
    <property type="entry name" value="FERULOYL ESTERASE B-RELATED"/>
    <property type="match status" value="1"/>
</dbReference>
<evidence type="ECO:0000256" key="7">
    <source>
        <dbReference type="ARBA" id="ARBA00023157"/>
    </source>
</evidence>
<comment type="similarity">
    <text evidence="1">Belongs to the tannase family.</text>
</comment>
<dbReference type="PANTHER" id="PTHR33938:SF15">
    <property type="entry name" value="FERULOYL ESTERASE B-RELATED"/>
    <property type="match status" value="1"/>
</dbReference>
<dbReference type="EMBL" id="FRCS01000003">
    <property type="protein sequence ID" value="SHN19568.1"/>
    <property type="molecule type" value="Genomic_DNA"/>
</dbReference>
<name>A0A1M7PQE7_9ACTN</name>